<comment type="similarity">
    <text evidence="2">Belongs to the UPF0014 family.</text>
</comment>
<feature type="transmembrane region" description="Helical" evidence="6">
    <location>
        <begin position="165"/>
        <end position="185"/>
    </location>
</feature>
<feature type="transmembrane region" description="Helical" evidence="6">
    <location>
        <begin position="93"/>
        <end position="113"/>
    </location>
</feature>
<evidence type="ECO:0000313" key="8">
    <source>
        <dbReference type="Proteomes" id="UP000294887"/>
    </source>
</evidence>
<evidence type="ECO:0000256" key="2">
    <source>
        <dbReference type="ARBA" id="ARBA00005268"/>
    </source>
</evidence>
<feature type="transmembrane region" description="Helical" evidence="6">
    <location>
        <begin position="125"/>
        <end position="145"/>
    </location>
</feature>
<feature type="transmembrane region" description="Helical" evidence="6">
    <location>
        <begin position="205"/>
        <end position="227"/>
    </location>
</feature>
<feature type="transmembrane region" description="Helical" evidence="6">
    <location>
        <begin position="62"/>
        <end position="81"/>
    </location>
</feature>
<dbReference type="Pfam" id="PF03649">
    <property type="entry name" value="UPF0014"/>
    <property type="match status" value="1"/>
</dbReference>
<dbReference type="Proteomes" id="UP000294887">
    <property type="component" value="Unassembled WGS sequence"/>
</dbReference>
<feature type="transmembrane region" description="Helical" evidence="6">
    <location>
        <begin position="6"/>
        <end position="24"/>
    </location>
</feature>
<evidence type="ECO:0000313" key="7">
    <source>
        <dbReference type="EMBL" id="TCJ87368.1"/>
    </source>
</evidence>
<accession>A0A4R1F669</accession>
<sequence length="235" mass="25914">MTISTIPIASLLLVLIPVILVLFIQFSWSLNYKEGIYASLRMLGQLIIVGYLLGYIFSAESYWVILLILVGMIGLSAWIALRTVKEQRIKQYGYVLIALLAGGATTLALVTQVVLEFTPWYKPQYLIPLGGMIFSNCINSISLAADRFYEETNRGTSKIEARNLAYANAMIPATNALFAVGIVSLPGMMTGQILSGVDPLIAVRYQIMVMAMIYGSEGISSAVYLWLMSRLHKSP</sequence>
<dbReference type="EMBL" id="SMFQ01000003">
    <property type="protein sequence ID" value="TCJ87368.1"/>
    <property type="molecule type" value="Genomic_DNA"/>
</dbReference>
<evidence type="ECO:0000256" key="4">
    <source>
        <dbReference type="ARBA" id="ARBA00022989"/>
    </source>
</evidence>
<comment type="caution">
    <text evidence="7">The sequence shown here is derived from an EMBL/GenBank/DDBJ whole genome shotgun (WGS) entry which is preliminary data.</text>
</comment>
<evidence type="ECO:0000256" key="6">
    <source>
        <dbReference type="SAM" id="Phobius"/>
    </source>
</evidence>
<keyword evidence="5 6" id="KW-0472">Membrane</keyword>
<evidence type="ECO:0000256" key="5">
    <source>
        <dbReference type="ARBA" id="ARBA00023136"/>
    </source>
</evidence>
<reference evidence="7 8" key="1">
    <citation type="submission" date="2019-03" db="EMBL/GenBank/DDBJ databases">
        <title>Genomic Encyclopedia of Type Strains, Phase IV (KMG-IV): sequencing the most valuable type-strain genomes for metagenomic binning, comparative biology and taxonomic classification.</title>
        <authorList>
            <person name="Goeker M."/>
        </authorList>
    </citation>
    <scope>NUCLEOTIDE SEQUENCE [LARGE SCALE GENOMIC DNA]</scope>
    <source>
        <strain evidence="7 8">DSM 24830</strain>
    </source>
</reference>
<protein>
    <submittedName>
        <fullName evidence="7">Putative ABC transport system permease protein</fullName>
    </submittedName>
</protein>
<organism evidence="7 8">
    <name type="scientific">Cocleimonas flava</name>
    <dbReference type="NCBI Taxonomy" id="634765"/>
    <lineage>
        <taxon>Bacteria</taxon>
        <taxon>Pseudomonadati</taxon>
        <taxon>Pseudomonadota</taxon>
        <taxon>Gammaproteobacteria</taxon>
        <taxon>Thiotrichales</taxon>
        <taxon>Thiotrichaceae</taxon>
        <taxon>Cocleimonas</taxon>
    </lineage>
</organism>
<feature type="transmembrane region" description="Helical" evidence="6">
    <location>
        <begin position="36"/>
        <end position="56"/>
    </location>
</feature>
<dbReference type="PANTHER" id="PTHR30028:SF0">
    <property type="entry name" value="PROTEIN ALUMINUM SENSITIVE 3"/>
    <property type="match status" value="1"/>
</dbReference>
<evidence type="ECO:0000256" key="3">
    <source>
        <dbReference type="ARBA" id="ARBA00022692"/>
    </source>
</evidence>
<dbReference type="GO" id="GO:0005886">
    <property type="term" value="C:plasma membrane"/>
    <property type="evidence" value="ECO:0007669"/>
    <property type="project" value="TreeGrafter"/>
</dbReference>
<dbReference type="OrthoDB" id="9791807at2"/>
<evidence type="ECO:0000256" key="1">
    <source>
        <dbReference type="ARBA" id="ARBA00004141"/>
    </source>
</evidence>
<comment type="subcellular location">
    <subcellularLocation>
        <location evidence="1">Membrane</location>
        <topology evidence="1">Multi-pass membrane protein</topology>
    </subcellularLocation>
</comment>
<proteinExistence type="inferred from homology"/>
<keyword evidence="4 6" id="KW-1133">Transmembrane helix</keyword>
<name>A0A4R1F669_9GAMM</name>
<dbReference type="InterPro" id="IPR005226">
    <property type="entry name" value="UPF0014_fam"/>
</dbReference>
<keyword evidence="8" id="KW-1185">Reference proteome</keyword>
<gene>
    <name evidence="7" type="ORF">EV695_1878</name>
</gene>
<dbReference type="AlphaFoldDB" id="A0A4R1F669"/>
<dbReference type="PANTHER" id="PTHR30028">
    <property type="entry name" value="UPF0014 INNER MEMBRANE PROTEIN YBBM-RELATED"/>
    <property type="match status" value="1"/>
</dbReference>
<keyword evidence="3 6" id="KW-0812">Transmembrane</keyword>
<dbReference type="RefSeq" id="WP_131905652.1">
    <property type="nucleotide sequence ID" value="NZ_BAAAFU010000004.1"/>
</dbReference>